<reference evidence="1 2" key="1">
    <citation type="journal article" date="2015" name="Parasitol. Res.">
        <title>Viruses in close associations with free-living amoebae.</title>
        <authorList>
            <person name="Scheid P."/>
        </authorList>
    </citation>
    <scope>NUCLEOTIDE SEQUENCE [LARGE SCALE GENOMIC DNA]</scope>
    <source>
        <strain evidence="1">KlaHel</strain>
    </source>
</reference>
<proteinExistence type="predicted"/>
<dbReference type="RefSeq" id="YP_009119758.1">
    <property type="nucleotide sequence ID" value="NC_026440.1"/>
</dbReference>
<accession>A0A0B5IXL7</accession>
<dbReference type="KEGG" id="vg:23462440"/>
<dbReference type="EMBL" id="KP136319">
    <property type="protein sequence ID" value="AJF97523.1"/>
    <property type="molecule type" value="Genomic_DNA"/>
</dbReference>
<protein>
    <submittedName>
        <fullName evidence="1">Uncharacterized protein</fullName>
    </submittedName>
</protein>
<evidence type="ECO:0000313" key="2">
    <source>
        <dbReference type="Proteomes" id="UP000202511"/>
    </source>
</evidence>
<organism evidence="1 2">
    <name type="scientific">Pandoravirus inopinatum</name>
    <dbReference type="NCBI Taxonomy" id="1605721"/>
    <lineage>
        <taxon>Viruses</taxon>
        <taxon>Pandoravirus</taxon>
    </lineage>
</organism>
<evidence type="ECO:0000313" key="1">
    <source>
        <dbReference type="EMBL" id="AJF97523.1"/>
    </source>
</evidence>
<dbReference type="Proteomes" id="UP000202511">
    <property type="component" value="Segment"/>
</dbReference>
<dbReference type="GeneID" id="23462440"/>
<sequence length="115" mass="12417">MDWIKAHAPLSVHLLWTKSRPDDRSGCACKRALTTANESCARATVSARRRTSRGWCVASMIQRTDPTLLRADAVIRAGTHCAGSSINGARASRTWTWPLEAAAVATPPSDKAARC</sequence>
<name>A0A0B5IXL7_9VIRU</name>